<accession>A0ABU3K783</accession>
<dbReference type="Gene3D" id="3.40.50.2300">
    <property type="match status" value="1"/>
</dbReference>
<protein>
    <submittedName>
        <fullName evidence="5">Response regulator</fullName>
    </submittedName>
</protein>
<feature type="modified residue" description="4-aspartylphosphate" evidence="3">
    <location>
        <position position="55"/>
    </location>
</feature>
<dbReference type="InterPro" id="IPR011006">
    <property type="entry name" value="CheY-like_superfamily"/>
</dbReference>
<dbReference type="Proteomes" id="UP001250932">
    <property type="component" value="Unassembled WGS sequence"/>
</dbReference>
<dbReference type="PROSITE" id="PS50110">
    <property type="entry name" value="RESPONSE_REGULATORY"/>
    <property type="match status" value="1"/>
</dbReference>
<dbReference type="RefSeq" id="WP_313832621.1">
    <property type="nucleotide sequence ID" value="NZ_JAQOUE010000001.1"/>
</dbReference>
<proteinExistence type="predicted"/>
<comment type="caution">
    <text evidence="5">The sequence shown here is derived from an EMBL/GenBank/DDBJ whole genome shotgun (WGS) entry which is preliminary data.</text>
</comment>
<keyword evidence="2" id="KW-0902">Two-component regulatory system</keyword>
<name>A0ABU3K783_9BACT</name>
<dbReference type="PANTHER" id="PTHR44591:SF14">
    <property type="entry name" value="PROTEIN PILG"/>
    <property type="match status" value="1"/>
</dbReference>
<evidence type="ECO:0000256" key="3">
    <source>
        <dbReference type="PROSITE-ProRule" id="PRU00169"/>
    </source>
</evidence>
<dbReference type="Pfam" id="PF00072">
    <property type="entry name" value="Response_reg"/>
    <property type="match status" value="1"/>
</dbReference>
<keyword evidence="6" id="KW-1185">Reference proteome</keyword>
<evidence type="ECO:0000256" key="1">
    <source>
        <dbReference type="ARBA" id="ARBA00022553"/>
    </source>
</evidence>
<evidence type="ECO:0000313" key="6">
    <source>
        <dbReference type="Proteomes" id="UP001250932"/>
    </source>
</evidence>
<evidence type="ECO:0000256" key="2">
    <source>
        <dbReference type="ARBA" id="ARBA00023012"/>
    </source>
</evidence>
<dbReference type="EMBL" id="JAQOUE010000001">
    <property type="protein sequence ID" value="MDT7042244.1"/>
    <property type="molecule type" value="Genomic_DNA"/>
</dbReference>
<reference evidence="5 6" key="1">
    <citation type="journal article" date="2023" name="ISME J.">
        <title>Cultivation and genomic characterization of novel and ubiquitous marine nitrite-oxidizing bacteria from the Nitrospirales.</title>
        <authorList>
            <person name="Mueller A.J."/>
            <person name="Daebeler A."/>
            <person name="Herbold C.W."/>
            <person name="Kirkegaard R.H."/>
            <person name="Daims H."/>
        </authorList>
    </citation>
    <scope>NUCLEOTIDE SEQUENCE [LARGE SCALE GENOMIC DNA]</scope>
    <source>
        <strain evidence="5 6">EB</strain>
    </source>
</reference>
<keyword evidence="1 3" id="KW-0597">Phosphoprotein</keyword>
<dbReference type="InterPro" id="IPR001789">
    <property type="entry name" value="Sig_transdc_resp-reg_receiver"/>
</dbReference>
<dbReference type="InterPro" id="IPR050595">
    <property type="entry name" value="Bact_response_regulator"/>
</dbReference>
<sequence>MLGLGTILLADDEDTFLEATEDLLKEEGFDCRTVKNAEEMSCALKSTDFDLLITDLNMPGNRVLELVDEIHGSAFALPVIVVTGYPSIPTAVESVRLNVLEYMIKPVDFPKLLDATKRGVHHKKVWRSVQKAKQETALRVKQLAELEDTLVAYRGLELEGSSQEPLGANPQLKKLQEQIEEILHSLEKQDQLLQPTGDTSSLLVDYLRLRDGLYETIQVLQKTKGSFHSKELARLRNFIQNLLKDTWTGDKNK</sequence>
<gene>
    <name evidence="5" type="ORF">PPG34_07760</name>
</gene>
<evidence type="ECO:0000259" key="4">
    <source>
        <dbReference type="PROSITE" id="PS50110"/>
    </source>
</evidence>
<evidence type="ECO:0000313" key="5">
    <source>
        <dbReference type="EMBL" id="MDT7042244.1"/>
    </source>
</evidence>
<dbReference type="SUPFAM" id="SSF52172">
    <property type="entry name" value="CheY-like"/>
    <property type="match status" value="1"/>
</dbReference>
<dbReference type="PANTHER" id="PTHR44591">
    <property type="entry name" value="STRESS RESPONSE REGULATOR PROTEIN 1"/>
    <property type="match status" value="1"/>
</dbReference>
<feature type="domain" description="Response regulatory" evidence="4">
    <location>
        <begin position="6"/>
        <end position="120"/>
    </location>
</feature>
<dbReference type="SMART" id="SM00448">
    <property type="entry name" value="REC"/>
    <property type="match status" value="1"/>
</dbReference>
<organism evidence="5 6">
    <name type="scientific">Candidatus Nitronereus thalassa</name>
    <dbReference type="NCBI Taxonomy" id="3020898"/>
    <lineage>
        <taxon>Bacteria</taxon>
        <taxon>Pseudomonadati</taxon>
        <taxon>Nitrospirota</taxon>
        <taxon>Nitrospiria</taxon>
        <taxon>Nitrospirales</taxon>
        <taxon>Nitrospiraceae</taxon>
        <taxon>Candidatus Nitronereus</taxon>
    </lineage>
</organism>